<dbReference type="Proteomes" id="UP000287872">
    <property type="component" value="Unassembled WGS sequence"/>
</dbReference>
<comment type="caution">
    <text evidence="1">The sequence shown here is derived from an EMBL/GenBank/DDBJ whole genome shotgun (WGS) entry which is preliminary data.</text>
</comment>
<accession>A0A401UR97</accession>
<organism evidence="1 2">
    <name type="scientific">Clostridium tagluense</name>
    <dbReference type="NCBI Taxonomy" id="360422"/>
    <lineage>
        <taxon>Bacteria</taxon>
        <taxon>Bacillati</taxon>
        <taxon>Bacillota</taxon>
        <taxon>Clostridia</taxon>
        <taxon>Eubacteriales</taxon>
        <taxon>Clostridiaceae</taxon>
        <taxon>Clostridium</taxon>
    </lineage>
</organism>
<dbReference type="EMBL" id="BHYK01000025">
    <property type="protein sequence ID" value="GCD12055.1"/>
    <property type="molecule type" value="Genomic_DNA"/>
</dbReference>
<evidence type="ECO:0000313" key="2">
    <source>
        <dbReference type="Proteomes" id="UP000287872"/>
    </source>
</evidence>
<sequence>MLSKKFISPSSVITGKVFLNNRSAIVTSATADIVRAFLSKLGLIKNMGNKMLTIMVDIQPVTNIALQLFTNKLIIVSTKVKVEVNSVKILKGTNPIIAPPVKNKLMTKTYK</sequence>
<keyword evidence="2" id="KW-1185">Reference proteome</keyword>
<proteinExistence type="predicted"/>
<protein>
    <submittedName>
        <fullName evidence="1">Uncharacterized protein</fullName>
    </submittedName>
</protein>
<evidence type="ECO:0000313" key="1">
    <source>
        <dbReference type="EMBL" id="GCD12055.1"/>
    </source>
</evidence>
<name>A0A401UR97_9CLOT</name>
<gene>
    <name evidence="1" type="ORF">Ctaglu_36780</name>
</gene>
<dbReference type="AlphaFoldDB" id="A0A401UR97"/>
<reference evidence="1 2" key="1">
    <citation type="submission" date="2018-11" db="EMBL/GenBank/DDBJ databases">
        <title>Genome sequencing and assembly of Clostridium tagluense strain A121.</title>
        <authorList>
            <person name="Murakami T."/>
            <person name="Segawa T."/>
            <person name="Shcherbakova V.A."/>
            <person name="Mori H."/>
            <person name="Yoshimura Y."/>
        </authorList>
    </citation>
    <scope>NUCLEOTIDE SEQUENCE [LARGE SCALE GENOMIC DNA]</scope>
    <source>
        <strain evidence="1 2">A121</strain>
    </source>
</reference>